<evidence type="ECO:0000256" key="1">
    <source>
        <dbReference type="ARBA" id="ARBA00004229"/>
    </source>
</evidence>
<feature type="region of interest" description="Disordered" evidence="4">
    <location>
        <begin position="183"/>
        <end position="235"/>
    </location>
</feature>
<dbReference type="Proteomes" id="UP001189429">
    <property type="component" value="Unassembled WGS sequence"/>
</dbReference>
<dbReference type="EMBL" id="CAUYUJ010014859">
    <property type="protein sequence ID" value="CAK0846958.1"/>
    <property type="molecule type" value="Genomic_DNA"/>
</dbReference>
<keyword evidence="3" id="KW-0934">Plastid</keyword>
<dbReference type="InterPro" id="IPR022796">
    <property type="entry name" value="Chloroa_b-bind"/>
</dbReference>
<organism evidence="5 6">
    <name type="scientific">Prorocentrum cordatum</name>
    <dbReference type="NCBI Taxonomy" id="2364126"/>
    <lineage>
        <taxon>Eukaryota</taxon>
        <taxon>Sar</taxon>
        <taxon>Alveolata</taxon>
        <taxon>Dinophyceae</taxon>
        <taxon>Prorocentrales</taxon>
        <taxon>Prorocentraceae</taxon>
        <taxon>Prorocentrum</taxon>
    </lineage>
</organism>
<accession>A0ABN9TMR5</accession>
<evidence type="ECO:0000256" key="2">
    <source>
        <dbReference type="ARBA" id="ARBA00022528"/>
    </source>
</evidence>
<gene>
    <name evidence="5" type="ORF">PCOR1329_LOCUS40307</name>
</gene>
<dbReference type="Pfam" id="PF00504">
    <property type="entry name" value="Chloroa_b-bind"/>
    <property type="match status" value="1"/>
</dbReference>
<sequence length="235" mass="25128">MDNFARRRQTELKQGLVSMVATMGSTTPEITGKLPGFLSPSKGLAFKGALNDLSAISEVPAAGSGRIVARGALCELLQDQSAGTDASAGRFDCKAPTSSDAAAKRSKLKLAAEIANPRLAITAVICVLFQDLEGAAAPLQRAQQQQEQQRDDYESDVVTAAWRQQQHPCNSDRVFQVQVGPVRAEGSRGVSSPRLLPGSQLERGSQRRPTAVTRDRLEGAPVPGLRGPADRRSRR</sequence>
<evidence type="ECO:0000313" key="6">
    <source>
        <dbReference type="Proteomes" id="UP001189429"/>
    </source>
</evidence>
<evidence type="ECO:0000313" key="5">
    <source>
        <dbReference type="EMBL" id="CAK0846958.1"/>
    </source>
</evidence>
<keyword evidence="6" id="KW-1185">Reference proteome</keyword>
<evidence type="ECO:0000256" key="4">
    <source>
        <dbReference type="SAM" id="MobiDB-lite"/>
    </source>
</evidence>
<keyword evidence="2" id="KW-0150">Chloroplast</keyword>
<evidence type="ECO:0000256" key="3">
    <source>
        <dbReference type="ARBA" id="ARBA00022640"/>
    </source>
</evidence>
<dbReference type="Gene3D" id="1.10.3460.10">
    <property type="entry name" value="Chlorophyll a/b binding protein domain"/>
    <property type="match status" value="1"/>
</dbReference>
<reference evidence="5" key="1">
    <citation type="submission" date="2023-10" db="EMBL/GenBank/DDBJ databases">
        <authorList>
            <person name="Chen Y."/>
            <person name="Shah S."/>
            <person name="Dougan E. K."/>
            <person name="Thang M."/>
            <person name="Chan C."/>
        </authorList>
    </citation>
    <scope>NUCLEOTIDE SEQUENCE [LARGE SCALE GENOMIC DNA]</scope>
</reference>
<dbReference type="SUPFAM" id="SSF103511">
    <property type="entry name" value="Chlorophyll a-b binding protein"/>
    <property type="match status" value="1"/>
</dbReference>
<proteinExistence type="predicted"/>
<name>A0ABN9TMR5_9DINO</name>
<comment type="caution">
    <text evidence="5">The sequence shown here is derived from an EMBL/GenBank/DDBJ whole genome shotgun (WGS) entry which is preliminary data.</text>
</comment>
<comment type="subcellular location">
    <subcellularLocation>
        <location evidence="1">Plastid</location>
        <location evidence="1">Chloroplast</location>
    </subcellularLocation>
</comment>
<protein>
    <submittedName>
        <fullName evidence="5">Uncharacterized protein</fullName>
    </submittedName>
</protein>